<dbReference type="Proteomes" id="UP000075243">
    <property type="component" value="Chromosome 11"/>
</dbReference>
<dbReference type="EMBL" id="CM003613">
    <property type="protein sequence ID" value="KYP54493.1"/>
    <property type="molecule type" value="Genomic_DNA"/>
</dbReference>
<sequence length="331" mass="37677">METLLPQGWKPLHLDRYDGTTDPDEHIDLYMTQVNLYTNNDAILCRVFLTSLNGAALNWYTQLPAESIDSFSTLVRRFTAQYATSRPHHITSDALASLRQNDDEPLRAFMERFAATSVKIRNLNPEVALHAMLMALKPGPFSTAYAMRLLTIWMSFTPDFLDAYSGYNQIMMYPPDKVHKSFITDHANYCYQVMPFGLKNVGATTSVTDHATDLAEVFAQMRRHNMRLNSDKCVFGVQGGKFLGFMITSRGIEANPEKCKAIIQMQSPQTVKEVQRLAGRLVSLSRFIPRLAEKAGPIFTLLRKQQNFHWTDQCEEAFQSFKTFLTTPPIL</sequence>
<dbReference type="Gramene" id="C.cajan_00662.t">
    <property type="protein sequence ID" value="C.cajan_00662.t"/>
    <property type="gene ID" value="C.cajan_00662"/>
</dbReference>
<dbReference type="InterPro" id="IPR050951">
    <property type="entry name" value="Retrovirus_Pol_polyprotein"/>
</dbReference>
<dbReference type="InterPro" id="IPR043128">
    <property type="entry name" value="Rev_trsase/Diguanyl_cyclase"/>
</dbReference>
<dbReference type="InterPro" id="IPR043502">
    <property type="entry name" value="DNA/RNA_pol_sf"/>
</dbReference>
<dbReference type="PANTHER" id="PTHR37984:SF5">
    <property type="entry name" value="PROTEIN NYNRIN-LIKE"/>
    <property type="match status" value="1"/>
</dbReference>
<name>A0A151SI85_CAJCA</name>
<dbReference type="Gene3D" id="3.10.10.10">
    <property type="entry name" value="HIV Type 1 Reverse Transcriptase, subunit A, domain 1"/>
    <property type="match status" value="1"/>
</dbReference>
<dbReference type="InterPro" id="IPR005162">
    <property type="entry name" value="Retrotrans_gag_dom"/>
</dbReference>
<dbReference type="SUPFAM" id="SSF56672">
    <property type="entry name" value="DNA/RNA polymerases"/>
    <property type="match status" value="1"/>
</dbReference>
<organism evidence="2 3">
    <name type="scientific">Cajanus cajan</name>
    <name type="common">Pigeon pea</name>
    <name type="synonym">Cajanus indicus</name>
    <dbReference type="NCBI Taxonomy" id="3821"/>
    <lineage>
        <taxon>Eukaryota</taxon>
        <taxon>Viridiplantae</taxon>
        <taxon>Streptophyta</taxon>
        <taxon>Embryophyta</taxon>
        <taxon>Tracheophyta</taxon>
        <taxon>Spermatophyta</taxon>
        <taxon>Magnoliopsida</taxon>
        <taxon>eudicotyledons</taxon>
        <taxon>Gunneridae</taxon>
        <taxon>Pentapetalae</taxon>
        <taxon>rosids</taxon>
        <taxon>fabids</taxon>
        <taxon>Fabales</taxon>
        <taxon>Fabaceae</taxon>
        <taxon>Papilionoideae</taxon>
        <taxon>50 kb inversion clade</taxon>
        <taxon>NPAAA clade</taxon>
        <taxon>indigoferoid/millettioid clade</taxon>
        <taxon>Phaseoleae</taxon>
        <taxon>Cajanus</taxon>
    </lineage>
</organism>
<reference evidence="2 3" key="1">
    <citation type="journal article" date="2012" name="Nat. Biotechnol.">
        <title>Draft genome sequence of pigeonpea (Cajanus cajan), an orphan legume crop of resource-poor farmers.</title>
        <authorList>
            <person name="Varshney R.K."/>
            <person name="Chen W."/>
            <person name="Li Y."/>
            <person name="Bharti A.K."/>
            <person name="Saxena R.K."/>
            <person name="Schlueter J.A."/>
            <person name="Donoghue M.T."/>
            <person name="Azam S."/>
            <person name="Fan G."/>
            <person name="Whaley A.M."/>
            <person name="Farmer A.D."/>
            <person name="Sheridan J."/>
            <person name="Iwata A."/>
            <person name="Tuteja R."/>
            <person name="Penmetsa R.V."/>
            <person name="Wu W."/>
            <person name="Upadhyaya H.D."/>
            <person name="Yang S.P."/>
            <person name="Shah T."/>
            <person name="Saxena K.B."/>
            <person name="Michael T."/>
            <person name="McCombie W.R."/>
            <person name="Yang B."/>
            <person name="Zhang G."/>
            <person name="Yang H."/>
            <person name="Wang J."/>
            <person name="Spillane C."/>
            <person name="Cook D.R."/>
            <person name="May G.D."/>
            <person name="Xu X."/>
            <person name="Jackson S.A."/>
        </authorList>
    </citation>
    <scope>NUCLEOTIDE SEQUENCE [LARGE SCALE GENOMIC DNA]</scope>
    <source>
        <strain evidence="3">cv. Asha</strain>
    </source>
</reference>
<dbReference type="Pfam" id="PF03732">
    <property type="entry name" value="Retrotrans_gag"/>
    <property type="match status" value="1"/>
</dbReference>
<keyword evidence="3" id="KW-1185">Reference proteome</keyword>
<evidence type="ECO:0000313" key="3">
    <source>
        <dbReference type="Proteomes" id="UP000075243"/>
    </source>
</evidence>
<protein>
    <submittedName>
        <fullName evidence="2">Retrovirus-related Pol polyprotein from transposon 17.6</fullName>
    </submittedName>
</protein>
<evidence type="ECO:0000259" key="1">
    <source>
        <dbReference type="Pfam" id="PF03732"/>
    </source>
</evidence>
<accession>A0A151SI85</accession>
<evidence type="ECO:0000313" key="2">
    <source>
        <dbReference type="EMBL" id="KYP54493.1"/>
    </source>
</evidence>
<proteinExistence type="predicted"/>
<feature type="domain" description="Retrotransposon gag" evidence="1">
    <location>
        <begin position="47"/>
        <end position="137"/>
    </location>
</feature>
<gene>
    <name evidence="2" type="ORF">KK1_000681</name>
</gene>
<dbReference type="PANTHER" id="PTHR37984">
    <property type="entry name" value="PROTEIN CBG26694"/>
    <property type="match status" value="1"/>
</dbReference>
<dbReference type="Gene3D" id="3.30.70.270">
    <property type="match status" value="3"/>
</dbReference>
<dbReference type="AlphaFoldDB" id="A0A151SI85"/>